<sequence>MEYAKGPLLRQLMPSLAFTALPALTLLTFMLWRCCRGCMVACQLRLPKEVLDPEALLTGRWVTALKVALAVCCLAAVGSAVYVMVTFSLDVLDPTDAAC</sequence>
<protein>
    <submittedName>
        <fullName evidence="2">Uncharacterized protein</fullName>
    </submittedName>
</protein>
<gene>
    <name evidence="2" type="ORF">HaLaN_19195</name>
</gene>
<organism evidence="2 3">
    <name type="scientific">Haematococcus lacustris</name>
    <name type="common">Green alga</name>
    <name type="synonym">Haematococcus pluvialis</name>
    <dbReference type="NCBI Taxonomy" id="44745"/>
    <lineage>
        <taxon>Eukaryota</taxon>
        <taxon>Viridiplantae</taxon>
        <taxon>Chlorophyta</taxon>
        <taxon>core chlorophytes</taxon>
        <taxon>Chlorophyceae</taxon>
        <taxon>CS clade</taxon>
        <taxon>Chlamydomonadales</taxon>
        <taxon>Haematococcaceae</taxon>
        <taxon>Haematococcus</taxon>
    </lineage>
</organism>
<dbReference type="AlphaFoldDB" id="A0A699ZST1"/>
<keyword evidence="3" id="KW-1185">Reference proteome</keyword>
<evidence type="ECO:0000256" key="1">
    <source>
        <dbReference type="SAM" id="Phobius"/>
    </source>
</evidence>
<evidence type="ECO:0000313" key="3">
    <source>
        <dbReference type="Proteomes" id="UP000485058"/>
    </source>
</evidence>
<keyword evidence="1" id="KW-0812">Transmembrane</keyword>
<reference evidence="2 3" key="1">
    <citation type="submission" date="2020-02" db="EMBL/GenBank/DDBJ databases">
        <title>Draft genome sequence of Haematococcus lacustris strain NIES-144.</title>
        <authorList>
            <person name="Morimoto D."/>
            <person name="Nakagawa S."/>
            <person name="Yoshida T."/>
            <person name="Sawayama S."/>
        </authorList>
    </citation>
    <scope>NUCLEOTIDE SEQUENCE [LARGE SCALE GENOMIC DNA]</scope>
    <source>
        <strain evidence="2 3">NIES-144</strain>
    </source>
</reference>
<keyword evidence="1" id="KW-0472">Membrane</keyword>
<comment type="caution">
    <text evidence="2">The sequence shown here is derived from an EMBL/GenBank/DDBJ whole genome shotgun (WGS) entry which is preliminary data.</text>
</comment>
<proteinExistence type="predicted"/>
<name>A0A699ZST1_HAELA</name>
<dbReference type="Proteomes" id="UP000485058">
    <property type="component" value="Unassembled WGS sequence"/>
</dbReference>
<keyword evidence="1" id="KW-1133">Transmembrane helix</keyword>
<feature type="transmembrane region" description="Helical" evidence="1">
    <location>
        <begin position="61"/>
        <end position="85"/>
    </location>
</feature>
<evidence type="ECO:0000313" key="2">
    <source>
        <dbReference type="EMBL" id="GFH21824.1"/>
    </source>
</evidence>
<dbReference type="EMBL" id="BLLF01001912">
    <property type="protein sequence ID" value="GFH21824.1"/>
    <property type="molecule type" value="Genomic_DNA"/>
</dbReference>
<accession>A0A699ZST1</accession>